<keyword evidence="4" id="KW-1185">Reference proteome</keyword>
<dbReference type="Proteomes" id="UP001634394">
    <property type="component" value="Unassembled WGS sequence"/>
</dbReference>
<keyword evidence="1" id="KW-0175">Coiled coil</keyword>
<gene>
    <name evidence="3" type="ORF">ACJMK2_014792</name>
</gene>
<evidence type="ECO:0000256" key="1">
    <source>
        <dbReference type="SAM" id="Coils"/>
    </source>
</evidence>
<feature type="coiled-coil region" evidence="1">
    <location>
        <begin position="401"/>
        <end position="458"/>
    </location>
</feature>
<accession>A0ABD3V2E1</accession>
<dbReference type="Pfam" id="PF13676">
    <property type="entry name" value="TIR_2"/>
    <property type="match status" value="1"/>
</dbReference>
<dbReference type="SUPFAM" id="SSF52200">
    <property type="entry name" value="Toll/Interleukin receptor TIR domain"/>
    <property type="match status" value="1"/>
</dbReference>
<dbReference type="PANTHER" id="PTHR46270">
    <property type="entry name" value="ARMADILLO-TYPE FOLD-RELATED"/>
    <property type="match status" value="1"/>
</dbReference>
<dbReference type="AlphaFoldDB" id="A0ABD3V2E1"/>
<sequence>MFLYESLYSFISFLGHIYEEYPWSLFLQKYIDDEIISNLSADQSAGHIDTDNQARSQVEENVEDDLGWLEEETNQETHLTDQEIKSRKTNLFRRLDQEIKNIHKIFSSDNEDGKSINELSVHFRWISNFVFTIQKIGPLSFDDLKIYQQDAGKQLSNTQSVPLICNVVTKGWQTFSEQLLTNAVELPSTAMQTAMSVLWNFSDCSPQVTFDIMAEKAFLKTLKEILKTYLQERIQGEDMSEEYNKIIGASLSIIQNLSKVDENITQLRQSGFVKYVSPYLDSKTELDRFKALAILSSLVDENESEMLLQGKYELLKMFVVYLEDALQLSTRICLVNNETWSAFELTLIIHQLARNHANKPLLVQMGCLNHLIKLAQIGTIEEKREAVGAIWYLACDKNNQIKILEDKELNLIEKLTDVKEKSEDRTTKEAAEGTLWLLRKHIQNNEKYEDKVRASVKQDRRSDVTDTKKKMGHIMISYNWRYQDDVKKIRDKLKANGYSVWMDIDNISGKKDGSILDAISEAVEKSHVVLICMSQKYKESKICKREAIYADQWDKEIVALKMEKDYKPNGWLGLIVGDDLYYDFSGKYDFDNKCKELLERMAVLYSEDSAETKDSADDIGLVSTKPRSGARQNQQLSLSKVTEWTQKQVNDWLDHHHIPKEVLGNLTGKDLAALIRMKDNAPESFYRCLETKLKLERLSTMETFIDALDHI</sequence>
<dbReference type="InterPro" id="IPR011989">
    <property type="entry name" value="ARM-like"/>
</dbReference>
<dbReference type="InterPro" id="IPR016024">
    <property type="entry name" value="ARM-type_fold"/>
</dbReference>
<name>A0ABD3V2E1_SINWO</name>
<evidence type="ECO:0000259" key="2">
    <source>
        <dbReference type="Pfam" id="PF13676"/>
    </source>
</evidence>
<protein>
    <recommendedName>
        <fullName evidence="2">TIR domain-containing protein</fullName>
    </recommendedName>
</protein>
<organism evidence="3 4">
    <name type="scientific">Sinanodonta woodiana</name>
    <name type="common">Chinese pond mussel</name>
    <name type="synonym">Anodonta woodiana</name>
    <dbReference type="NCBI Taxonomy" id="1069815"/>
    <lineage>
        <taxon>Eukaryota</taxon>
        <taxon>Metazoa</taxon>
        <taxon>Spiralia</taxon>
        <taxon>Lophotrochozoa</taxon>
        <taxon>Mollusca</taxon>
        <taxon>Bivalvia</taxon>
        <taxon>Autobranchia</taxon>
        <taxon>Heteroconchia</taxon>
        <taxon>Palaeoheterodonta</taxon>
        <taxon>Unionida</taxon>
        <taxon>Unionoidea</taxon>
        <taxon>Unionidae</taxon>
        <taxon>Unioninae</taxon>
        <taxon>Sinanodonta</taxon>
    </lineage>
</organism>
<feature type="domain" description="TIR" evidence="2">
    <location>
        <begin position="474"/>
        <end position="598"/>
    </location>
</feature>
<proteinExistence type="predicted"/>
<dbReference type="PANTHER" id="PTHR46270:SF2">
    <property type="entry name" value="TIR DOMAIN-CONTAINING PROTEIN"/>
    <property type="match status" value="1"/>
</dbReference>
<reference evidence="3 4" key="1">
    <citation type="submission" date="2024-11" db="EMBL/GenBank/DDBJ databases">
        <title>Chromosome-level genome assembly of the freshwater bivalve Anodonta woodiana.</title>
        <authorList>
            <person name="Chen X."/>
        </authorList>
    </citation>
    <scope>NUCLEOTIDE SEQUENCE [LARGE SCALE GENOMIC DNA]</scope>
    <source>
        <strain evidence="3">MN2024</strain>
        <tissue evidence="3">Gills</tissue>
    </source>
</reference>
<dbReference type="EMBL" id="JBJQND010000014">
    <property type="protein sequence ID" value="KAL3855585.1"/>
    <property type="molecule type" value="Genomic_DNA"/>
</dbReference>
<dbReference type="Gene3D" id="3.40.50.10140">
    <property type="entry name" value="Toll/interleukin-1 receptor homology (TIR) domain"/>
    <property type="match status" value="1"/>
</dbReference>
<evidence type="ECO:0000313" key="3">
    <source>
        <dbReference type="EMBL" id="KAL3855585.1"/>
    </source>
</evidence>
<dbReference type="Gene3D" id="1.25.10.10">
    <property type="entry name" value="Leucine-rich Repeat Variant"/>
    <property type="match status" value="2"/>
</dbReference>
<dbReference type="InterPro" id="IPR000157">
    <property type="entry name" value="TIR_dom"/>
</dbReference>
<dbReference type="InterPro" id="IPR035897">
    <property type="entry name" value="Toll_tir_struct_dom_sf"/>
</dbReference>
<evidence type="ECO:0000313" key="4">
    <source>
        <dbReference type="Proteomes" id="UP001634394"/>
    </source>
</evidence>
<comment type="caution">
    <text evidence="3">The sequence shown here is derived from an EMBL/GenBank/DDBJ whole genome shotgun (WGS) entry which is preliminary data.</text>
</comment>
<dbReference type="SUPFAM" id="SSF48371">
    <property type="entry name" value="ARM repeat"/>
    <property type="match status" value="1"/>
</dbReference>